<feature type="transmembrane region" description="Helical" evidence="6">
    <location>
        <begin position="221"/>
        <end position="243"/>
    </location>
</feature>
<feature type="transmembrane region" description="Helical" evidence="6">
    <location>
        <begin position="61"/>
        <end position="87"/>
    </location>
</feature>
<dbReference type="AlphaFoldDB" id="A0A3N4K5D5"/>
<feature type="transmembrane region" description="Helical" evidence="6">
    <location>
        <begin position="142"/>
        <end position="163"/>
    </location>
</feature>
<keyword evidence="3 6" id="KW-1133">Transmembrane helix</keyword>
<dbReference type="EMBL" id="ML120375">
    <property type="protein sequence ID" value="RPB01125.1"/>
    <property type="molecule type" value="Genomic_DNA"/>
</dbReference>
<dbReference type="STRING" id="1336337.A0A3N4K5D5"/>
<accession>A0A3N4K5D5</accession>
<feature type="domain" description="Rhodopsin" evidence="7">
    <location>
        <begin position="45"/>
        <end position="285"/>
    </location>
</feature>
<evidence type="ECO:0000259" key="7">
    <source>
        <dbReference type="Pfam" id="PF20684"/>
    </source>
</evidence>
<dbReference type="InterPro" id="IPR049326">
    <property type="entry name" value="Rhodopsin_dom_fungi"/>
</dbReference>
<comment type="subcellular location">
    <subcellularLocation>
        <location evidence="1">Membrane</location>
        <topology evidence="1">Multi-pass membrane protein</topology>
    </subcellularLocation>
</comment>
<keyword evidence="2 6" id="KW-0812">Transmembrane</keyword>
<protein>
    <recommendedName>
        <fullName evidence="7">Rhodopsin domain-containing protein</fullName>
    </recommendedName>
</protein>
<feature type="transmembrane region" description="Helical" evidence="6">
    <location>
        <begin position="26"/>
        <end position="49"/>
    </location>
</feature>
<keyword evidence="9" id="KW-1185">Reference proteome</keyword>
<sequence>MARDPPPSVIDGWPAANTVNPPHRGATLVVVESTLVVLVFVVVCLRVYSRVWIRKAFGLDDWIILPAALASIGLAATTLLATIRYGWGAHIWDLSLETVETSLLLSWVSELIFTWSISLTKLSLCAFYLRLLGPANPFERKIIYIVIGIVFLWWGGFTAAIIAQCNPVQAVWLINYPGGGCVDRKVGIALHAGVDLLTGGAIYVLPIPTVLSLGMEKRKKWLLVGIFALGGLVCIAAIVRLPLTLRLTSYYDTTWYICDSYIWTTLESHLAIICASTPSLAPLINLASSPSPPHHTASITGFSKPCIHQRSKDTPFSGASLTFALANISTTATSTAPPIPQAHLLEASAGRDWYGYWPQVGNVGHMGIGMGRGFYSGDSESTELIALKDGDGSKGMGEEMGITKTTVIEQSFDEIDLEECRREIKGFKC</sequence>
<dbReference type="PANTHER" id="PTHR33048">
    <property type="entry name" value="PTH11-LIKE INTEGRAL MEMBRANE PROTEIN (AFU_ORTHOLOGUE AFUA_5G11245)"/>
    <property type="match status" value="1"/>
</dbReference>
<dbReference type="PANTHER" id="PTHR33048:SF47">
    <property type="entry name" value="INTEGRAL MEMBRANE PROTEIN-RELATED"/>
    <property type="match status" value="1"/>
</dbReference>
<dbReference type="Proteomes" id="UP000276215">
    <property type="component" value="Unassembled WGS sequence"/>
</dbReference>
<evidence type="ECO:0000313" key="8">
    <source>
        <dbReference type="EMBL" id="RPB01125.1"/>
    </source>
</evidence>
<evidence type="ECO:0000256" key="1">
    <source>
        <dbReference type="ARBA" id="ARBA00004141"/>
    </source>
</evidence>
<dbReference type="OrthoDB" id="5329176at2759"/>
<evidence type="ECO:0000313" key="9">
    <source>
        <dbReference type="Proteomes" id="UP000276215"/>
    </source>
</evidence>
<dbReference type="GO" id="GO:0016020">
    <property type="term" value="C:membrane"/>
    <property type="evidence" value="ECO:0007669"/>
    <property type="project" value="UniProtKB-SubCell"/>
</dbReference>
<organism evidence="8 9">
    <name type="scientific">Choiromyces venosus 120613-1</name>
    <dbReference type="NCBI Taxonomy" id="1336337"/>
    <lineage>
        <taxon>Eukaryota</taxon>
        <taxon>Fungi</taxon>
        <taxon>Dikarya</taxon>
        <taxon>Ascomycota</taxon>
        <taxon>Pezizomycotina</taxon>
        <taxon>Pezizomycetes</taxon>
        <taxon>Pezizales</taxon>
        <taxon>Tuberaceae</taxon>
        <taxon>Choiromyces</taxon>
    </lineage>
</organism>
<evidence type="ECO:0000256" key="3">
    <source>
        <dbReference type="ARBA" id="ARBA00022989"/>
    </source>
</evidence>
<evidence type="ECO:0000256" key="2">
    <source>
        <dbReference type="ARBA" id="ARBA00022692"/>
    </source>
</evidence>
<dbReference type="InterPro" id="IPR052337">
    <property type="entry name" value="SAT4-like"/>
</dbReference>
<reference evidence="8 9" key="1">
    <citation type="journal article" date="2018" name="Nat. Ecol. Evol.">
        <title>Pezizomycetes genomes reveal the molecular basis of ectomycorrhizal truffle lifestyle.</title>
        <authorList>
            <person name="Murat C."/>
            <person name="Payen T."/>
            <person name="Noel B."/>
            <person name="Kuo A."/>
            <person name="Morin E."/>
            <person name="Chen J."/>
            <person name="Kohler A."/>
            <person name="Krizsan K."/>
            <person name="Balestrini R."/>
            <person name="Da Silva C."/>
            <person name="Montanini B."/>
            <person name="Hainaut M."/>
            <person name="Levati E."/>
            <person name="Barry K.W."/>
            <person name="Belfiori B."/>
            <person name="Cichocki N."/>
            <person name="Clum A."/>
            <person name="Dockter R.B."/>
            <person name="Fauchery L."/>
            <person name="Guy J."/>
            <person name="Iotti M."/>
            <person name="Le Tacon F."/>
            <person name="Lindquist E.A."/>
            <person name="Lipzen A."/>
            <person name="Malagnac F."/>
            <person name="Mello A."/>
            <person name="Molinier V."/>
            <person name="Miyauchi S."/>
            <person name="Poulain J."/>
            <person name="Riccioni C."/>
            <person name="Rubini A."/>
            <person name="Sitrit Y."/>
            <person name="Splivallo R."/>
            <person name="Traeger S."/>
            <person name="Wang M."/>
            <person name="Zifcakova L."/>
            <person name="Wipf D."/>
            <person name="Zambonelli A."/>
            <person name="Paolocci F."/>
            <person name="Nowrousian M."/>
            <person name="Ottonello S."/>
            <person name="Baldrian P."/>
            <person name="Spatafora J.W."/>
            <person name="Henrissat B."/>
            <person name="Nagy L.G."/>
            <person name="Aury J.M."/>
            <person name="Wincker P."/>
            <person name="Grigoriev I.V."/>
            <person name="Bonfante P."/>
            <person name="Martin F.M."/>
        </authorList>
    </citation>
    <scope>NUCLEOTIDE SEQUENCE [LARGE SCALE GENOMIC DNA]</scope>
    <source>
        <strain evidence="8 9">120613-1</strain>
    </source>
</reference>
<proteinExistence type="inferred from homology"/>
<evidence type="ECO:0000256" key="4">
    <source>
        <dbReference type="ARBA" id="ARBA00023136"/>
    </source>
</evidence>
<name>A0A3N4K5D5_9PEZI</name>
<feature type="transmembrane region" description="Helical" evidence="6">
    <location>
        <begin position="196"/>
        <end position="214"/>
    </location>
</feature>
<gene>
    <name evidence="8" type="ORF">L873DRAFT_1735260</name>
</gene>
<keyword evidence="4 6" id="KW-0472">Membrane</keyword>
<evidence type="ECO:0000256" key="6">
    <source>
        <dbReference type="SAM" id="Phobius"/>
    </source>
</evidence>
<dbReference type="Pfam" id="PF20684">
    <property type="entry name" value="Fung_rhodopsin"/>
    <property type="match status" value="1"/>
</dbReference>
<comment type="similarity">
    <text evidence="5">Belongs to the SAT4 family.</text>
</comment>
<feature type="transmembrane region" description="Helical" evidence="6">
    <location>
        <begin position="107"/>
        <end position="130"/>
    </location>
</feature>
<evidence type="ECO:0000256" key="5">
    <source>
        <dbReference type="ARBA" id="ARBA00038359"/>
    </source>
</evidence>